<accession>A0ABP7E5F6</accession>
<evidence type="ECO:0000256" key="1">
    <source>
        <dbReference type="SAM" id="MobiDB-lite"/>
    </source>
</evidence>
<keyword evidence="3" id="KW-1185">Reference proteome</keyword>
<gene>
    <name evidence="2" type="ORF">GCM10022204_36050</name>
</gene>
<name>A0ABP7E5F6_9ACTN</name>
<evidence type="ECO:0000313" key="2">
    <source>
        <dbReference type="EMBL" id="GAA3713748.1"/>
    </source>
</evidence>
<dbReference type="Proteomes" id="UP001500051">
    <property type="component" value="Unassembled WGS sequence"/>
</dbReference>
<proteinExistence type="predicted"/>
<dbReference type="RefSeq" id="WP_344813847.1">
    <property type="nucleotide sequence ID" value="NZ_BAAAYX010000016.1"/>
</dbReference>
<feature type="region of interest" description="Disordered" evidence="1">
    <location>
        <begin position="92"/>
        <end position="134"/>
    </location>
</feature>
<reference evidence="3" key="1">
    <citation type="journal article" date="2019" name="Int. J. Syst. Evol. Microbiol.">
        <title>The Global Catalogue of Microorganisms (GCM) 10K type strain sequencing project: providing services to taxonomists for standard genome sequencing and annotation.</title>
        <authorList>
            <consortium name="The Broad Institute Genomics Platform"/>
            <consortium name="The Broad Institute Genome Sequencing Center for Infectious Disease"/>
            <person name="Wu L."/>
            <person name="Ma J."/>
        </authorList>
    </citation>
    <scope>NUCLEOTIDE SEQUENCE [LARGE SCALE GENOMIC DNA]</scope>
    <source>
        <strain evidence="3">JCM 16548</strain>
    </source>
</reference>
<sequence length="242" mass="25583">MTGSSSAEGLARLGELARQSLRSQAALLQRSTQMSRDVLSGEQDWTEAGRTYLRDAGREGAHYLLSVGRLSVDYLGDVIFLGNELTKNLLDPSVRTVQRPPRRRSSSPGPADDVADPPPPSASTDGTADPDTAASPRVITLELGGRLGGRAEGLVTVFNRHTRARSVRLQPGALRNPSGDVIAATIDLDPTRVTVPAGQEQDVTVGVELSADSFTAGEHYSGTVVISGGDQATVQLDIEVTR</sequence>
<protein>
    <submittedName>
        <fullName evidence="2">Uncharacterized protein</fullName>
    </submittedName>
</protein>
<comment type="caution">
    <text evidence="2">The sequence shown here is derived from an EMBL/GenBank/DDBJ whole genome shotgun (WGS) entry which is preliminary data.</text>
</comment>
<dbReference type="EMBL" id="BAAAYX010000016">
    <property type="protein sequence ID" value="GAA3713748.1"/>
    <property type="molecule type" value="Genomic_DNA"/>
</dbReference>
<organism evidence="2 3">
    <name type="scientific">Microlunatus aurantiacus</name>
    <dbReference type="NCBI Taxonomy" id="446786"/>
    <lineage>
        <taxon>Bacteria</taxon>
        <taxon>Bacillati</taxon>
        <taxon>Actinomycetota</taxon>
        <taxon>Actinomycetes</taxon>
        <taxon>Propionibacteriales</taxon>
        <taxon>Propionibacteriaceae</taxon>
        <taxon>Microlunatus</taxon>
    </lineage>
</organism>
<evidence type="ECO:0000313" key="3">
    <source>
        <dbReference type="Proteomes" id="UP001500051"/>
    </source>
</evidence>